<evidence type="ECO:0000259" key="7">
    <source>
        <dbReference type="PROSITE" id="PS50940"/>
    </source>
</evidence>
<feature type="domain" description="Chitin-binding type-2" evidence="7">
    <location>
        <begin position="26"/>
        <end position="89"/>
    </location>
</feature>
<evidence type="ECO:0000313" key="8">
    <source>
        <dbReference type="EMBL" id="ERJ60155.1"/>
    </source>
</evidence>
<dbReference type="PANTHER" id="PTHR23301">
    <property type="entry name" value="CHITIN BINDING PERITROPHIN-A"/>
    <property type="match status" value="1"/>
</dbReference>
<evidence type="ECO:0000256" key="4">
    <source>
        <dbReference type="ARBA" id="ARBA00023157"/>
    </source>
</evidence>
<keyword evidence="1" id="KW-0147">Chitin-binding</keyword>
<proteinExistence type="predicted"/>
<keyword evidence="9" id="KW-1185">Reference proteome</keyword>
<dbReference type="PATRIC" id="fig|1346330.5.peg.1354"/>
<dbReference type="SMART" id="SM00494">
    <property type="entry name" value="ChtBD2"/>
    <property type="match status" value="1"/>
</dbReference>
<dbReference type="Proteomes" id="UP000016584">
    <property type="component" value="Unassembled WGS sequence"/>
</dbReference>
<evidence type="ECO:0000256" key="3">
    <source>
        <dbReference type="ARBA" id="ARBA00022737"/>
    </source>
</evidence>
<comment type="caution">
    <text evidence="8">The sequence shown here is derived from an EMBL/GenBank/DDBJ whole genome shotgun (WGS) entry which is preliminary data.</text>
</comment>
<sequence length="94" mass="10090">MKKVILFLTFMVLGAVIVSASSEPDENFCDGLAAGMYADPDDCGAYYVCVPLNDGSLRTLYSICPGGLIYNPVDQLCDFKASVPPPCGTKEEEK</sequence>
<keyword evidence="3" id="KW-0677">Repeat</keyword>
<dbReference type="Pfam" id="PF01607">
    <property type="entry name" value="CBM_14"/>
    <property type="match status" value="1"/>
</dbReference>
<protein>
    <recommendedName>
        <fullName evidence="7">Chitin-binding type-2 domain-containing protein</fullName>
    </recommendedName>
</protein>
<dbReference type="InterPro" id="IPR036508">
    <property type="entry name" value="Chitin-bd_dom_sf"/>
</dbReference>
<feature type="signal peptide" evidence="6">
    <location>
        <begin position="1"/>
        <end position="20"/>
    </location>
</feature>
<dbReference type="Gene3D" id="2.170.140.10">
    <property type="entry name" value="Chitin binding domain"/>
    <property type="match status" value="1"/>
</dbReference>
<dbReference type="InterPro" id="IPR002557">
    <property type="entry name" value="Chitin-bd_dom"/>
</dbReference>
<dbReference type="GO" id="GO:0008061">
    <property type="term" value="F:chitin binding"/>
    <property type="evidence" value="ECO:0007669"/>
    <property type="project" value="UniProtKB-KW"/>
</dbReference>
<dbReference type="GO" id="GO:0005576">
    <property type="term" value="C:extracellular region"/>
    <property type="evidence" value="ECO:0007669"/>
    <property type="project" value="InterPro"/>
</dbReference>
<dbReference type="STRING" id="1346330.M472_15435"/>
<organism evidence="8 9">
    <name type="scientific">Sphingobacterium paucimobilis HER1398</name>
    <dbReference type="NCBI Taxonomy" id="1346330"/>
    <lineage>
        <taxon>Bacteria</taxon>
        <taxon>Pseudomonadati</taxon>
        <taxon>Bacteroidota</taxon>
        <taxon>Sphingobacteriia</taxon>
        <taxon>Sphingobacteriales</taxon>
        <taxon>Sphingobacteriaceae</taxon>
        <taxon>Sphingobacterium</taxon>
    </lineage>
</organism>
<dbReference type="InterPro" id="IPR051940">
    <property type="entry name" value="Chitin_bind-dev_reg"/>
</dbReference>
<dbReference type="SUPFAM" id="SSF57625">
    <property type="entry name" value="Invertebrate chitin-binding proteins"/>
    <property type="match status" value="1"/>
</dbReference>
<keyword evidence="5" id="KW-0325">Glycoprotein</keyword>
<evidence type="ECO:0000256" key="1">
    <source>
        <dbReference type="ARBA" id="ARBA00022669"/>
    </source>
</evidence>
<keyword evidence="2 6" id="KW-0732">Signal</keyword>
<accession>U2HY21</accession>
<keyword evidence="4" id="KW-1015">Disulfide bond</keyword>
<feature type="chain" id="PRO_5004629423" description="Chitin-binding type-2 domain-containing protein" evidence="6">
    <location>
        <begin position="21"/>
        <end position="94"/>
    </location>
</feature>
<dbReference type="RefSeq" id="WP_021069533.1">
    <property type="nucleotide sequence ID" value="NZ_ATDL01000009.1"/>
</dbReference>
<dbReference type="PANTHER" id="PTHR23301:SF0">
    <property type="entry name" value="CHITIN-BINDING TYPE-2 DOMAIN-CONTAINING PROTEIN-RELATED"/>
    <property type="match status" value="1"/>
</dbReference>
<reference evidence="8 9" key="1">
    <citation type="journal article" date="2013" name="Genome Announc.">
        <title>The Draft Genome Sequence of Sphingomonas paucimobilis Strain HER1398 (Proteobacteria), Host to the Giant PAU Phage, Indicates That It Is a Member of the Genus Sphingobacterium (Bacteroidetes).</title>
        <authorList>
            <person name="White R.A.III."/>
            <person name="Suttle C.A."/>
        </authorList>
    </citation>
    <scope>NUCLEOTIDE SEQUENCE [LARGE SCALE GENOMIC DNA]</scope>
    <source>
        <strain evidence="8 9">HER1398</strain>
    </source>
</reference>
<name>U2HY21_9SPHI</name>
<dbReference type="PROSITE" id="PS50940">
    <property type="entry name" value="CHIT_BIND_II"/>
    <property type="match status" value="1"/>
</dbReference>
<dbReference type="AlphaFoldDB" id="U2HY21"/>
<dbReference type="EMBL" id="ATDL01000009">
    <property type="protein sequence ID" value="ERJ60155.1"/>
    <property type="molecule type" value="Genomic_DNA"/>
</dbReference>
<gene>
    <name evidence="8" type="ORF">M472_15435</name>
</gene>
<evidence type="ECO:0000313" key="9">
    <source>
        <dbReference type="Proteomes" id="UP000016584"/>
    </source>
</evidence>
<evidence type="ECO:0000256" key="2">
    <source>
        <dbReference type="ARBA" id="ARBA00022729"/>
    </source>
</evidence>
<evidence type="ECO:0000256" key="5">
    <source>
        <dbReference type="ARBA" id="ARBA00023180"/>
    </source>
</evidence>
<evidence type="ECO:0000256" key="6">
    <source>
        <dbReference type="SAM" id="SignalP"/>
    </source>
</evidence>